<evidence type="ECO:0000313" key="1">
    <source>
        <dbReference type="EMBL" id="MFD1052250.1"/>
    </source>
</evidence>
<reference evidence="2" key="1">
    <citation type="journal article" date="2019" name="Int. J. Syst. Evol. Microbiol.">
        <title>The Global Catalogue of Microorganisms (GCM) 10K type strain sequencing project: providing services to taxonomists for standard genome sequencing and annotation.</title>
        <authorList>
            <consortium name="The Broad Institute Genomics Platform"/>
            <consortium name="The Broad Institute Genome Sequencing Center for Infectious Disease"/>
            <person name="Wu L."/>
            <person name="Ma J."/>
        </authorList>
    </citation>
    <scope>NUCLEOTIDE SEQUENCE [LARGE SCALE GENOMIC DNA]</scope>
    <source>
        <strain evidence="2">JCM 31486</strain>
    </source>
</reference>
<name>A0ABW3MRY0_9PSEU</name>
<dbReference type="EMBL" id="JBHTIS010004261">
    <property type="protein sequence ID" value="MFD1052250.1"/>
    <property type="molecule type" value="Genomic_DNA"/>
</dbReference>
<gene>
    <name evidence="1" type="ORF">ACFQ1S_45085</name>
</gene>
<organism evidence="1 2">
    <name type="scientific">Kibdelosporangium lantanae</name>
    <dbReference type="NCBI Taxonomy" id="1497396"/>
    <lineage>
        <taxon>Bacteria</taxon>
        <taxon>Bacillati</taxon>
        <taxon>Actinomycetota</taxon>
        <taxon>Actinomycetes</taxon>
        <taxon>Pseudonocardiales</taxon>
        <taxon>Pseudonocardiaceae</taxon>
        <taxon>Kibdelosporangium</taxon>
    </lineage>
</organism>
<evidence type="ECO:0000313" key="2">
    <source>
        <dbReference type="Proteomes" id="UP001597045"/>
    </source>
</evidence>
<proteinExistence type="predicted"/>
<accession>A0ABW3MRY0</accession>
<keyword evidence="2" id="KW-1185">Reference proteome</keyword>
<comment type="caution">
    <text evidence="1">The sequence shown here is derived from an EMBL/GenBank/DDBJ whole genome shotgun (WGS) entry which is preliminary data.</text>
</comment>
<sequence>MKRWSDVLAVKRRLTGLRGLRRNRKQANDKGMYLASLSRTVPAHRTC</sequence>
<protein>
    <submittedName>
        <fullName evidence="1">Uncharacterized protein</fullName>
    </submittedName>
</protein>
<dbReference type="Proteomes" id="UP001597045">
    <property type="component" value="Unassembled WGS sequence"/>
</dbReference>